<keyword evidence="3" id="KW-1185">Reference proteome</keyword>
<protein>
    <submittedName>
        <fullName evidence="2">Transposase</fullName>
    </submittedName>
</protein>
<accession>A0ABT8AUQ2</accession>
<evidence type="ECO:0000259" key="1">
    <source>
        <dbReference type="Pfam" id="PF13546"/>
    </source>
</evidence>
<dbReference type="InterPro" id="IPR038721">
    <property type="entry name" value="IS701-like_DDE_dom"/>
</dbReference>
<feature type="domain" description="Transposase IS701-like DDE" evidence="1">
    <location>
        <begin position="15"/>
        <end position="111"/>
    </location>
</feature>
<organism evidence="2 3">
    <name type="scientific">Methylobacterium longum</name>
    <dbReference type="NCBI Taxonomy" id="767694"/>
    <lineage>
        <taxon>Bacteria</taxon>
        <taxon>Pseudomonadati</taxon>
        <taxon>Pseudomonadota</taxon>
        <taxon>Alphaproteobacteria</taxon>
        <taxon>Hyphomicrobiales</taxon>
        <taxon>Methylobacteriaceae</taxon>
        <taxon>Methylobacterium</taxon>
    </lineage>
</organism>
<dbReference type="Pfam" id="PF13546">
    <property type="entry name" value="DDE_5"/>
    <property type="match status" value="1"/>
</dbReference>
<sequence length="133" mass="15052">MLPLPTRFAEIILAFAPLFVHRSWRHAQNLLVGAILTPGQRTVTSVLRIIGRAQKRRFVNVHRFLSRAAWYPRSGSRILLGLLVDAFAQRGLVVLGLDDTIERRRGKRIAAKGIYRDPVRSSDSHFVKASGQR</sequence>
<proteinExistence type="predicted"/>
<dbReference type="EMBL" id="JAUFPT010000078">
    <property type="protein sequence ID" value="MDN3573606.1"/>
    <property type="molecule type" value="Genomic_DNA"/>
</dbReference>
<dbReference type="Proteomes" id="UP001244297">
    <property type="component" value="Unassembled WGS sequence"/>
</dbReference>
<gene>
    <name evidence="2" type="ORF">QWZ18_23685</name>
</gene>
<reference evidence="3" key="1">
    <citation type="journal article" date="2019" name="Int. J. Syst. Evol. Microbiol.">
        <title>The Global Catalogue of Microorganisms (GCM) 10K type strain sequencing project: providing services to taxonomists for standard genome sequencing and annotation.</title>
        <authorList>
            <consortium name="The Broad Institute Genomics Platform"/>
            <consortium name="The Broad Institute Genome Sequencing Center for Infectious Disease"/>
            <person name="Wu L."/>
            <person name="Ma J."/>
        </authorList>
    </citation>
    <scope>NUCLEOTIDE SEQUENCE [LARGE SCALE GENOMIC DNA]</scope>
    <source>
        <strain evidence="3">CECT 7806</strain>
    </source>
</reference>
<dbReference type="RefSeq" id="WP_238291027.1">
    <property type="nucleotide sequence ID" value="NZ_BPQS01000031.1"/>
</dbReference>
<comment type="caution">
    <text evidence="2">The sequence shown here is derived from an EMBL/GenBank/DDBJ whole genome shotgun (WGS) entry which is preliminary data.</text>
</comment>
<name>A0ABT8AUQ2_9HYPH</name>
<evidence type="ECO:0000313" key="3">
    <source>
        <dbReference type="Proteomes" id="UP001244297"/>
    </source>
</evidence>
<evidence type="ECO:0000313" key="2">
    <source>
        <dbReference type="EMBL" id="MDN3573606.1"/>
    </source>
</evidence>